<gene>
    <name evidence="3" type="ORF">HaLaN_08027</name>
</gene>
<proteinExistence type="predicted"/>
<organism evidence="3 4">
    <name type="scientific">Haematococcus lacustris</name>
    <name type="common">Green alga</name>
    <name type="synonym">Haematococcus pluvialis</name>
    <dbReference type="NCBI Taxonomy" id="44745"/>
    <lineage>
        <taxon>Eukaryota</taxon>
        <taxon>Viridiplantae</taxon>
        <taxon>Chlorophyta</taxon>
        <taxon>core chlorophytes</taxon>
        <taxon>Chlorophyceae</taxon>
        <taxon>CS clade</taxon>
        <taxon>Chlamydomonadales</taxon>
        <taxon>Haematococcaceae</taxon>
        <taxon>Haematococcus</taxon>
    </lineage>
</organism>
<dbReference type="EMBL" id="BLLF01000495">
    <property type="protein sequence ID" value="GFH12359.1"/>
    <property type="molecule type" value="Genomic_DNA"/>
</dbReference>
<dbReference type="Proteomes" id="UP000485058">
    <property type="component" value="Unassembled WGS sequence"/>
</dbReference>
<keyword evidence="1" id="KW-0175">Coiled coil</keyword>
<comment type="caution">
    <text evidence="3">The sequence shown here is derived from an EMBL/GenBank/DDBJ whole genome shotgun (WGS) entry which is preliminary data.</text>
</comment>
<evidence type="ECO:0000313" key="3">
    <source>
        <dbReference type="EMBL" id="GFH12359.1"/>
    </source>
</evidence>
<dbReference type="AlphaFoldDB" id="A0A699Z0C3"/>
<feature type="region of interest" description="Disordered" evidence="2">
    <location>
        <begin position="120"/>
        <end position="140"/>
    </location>
</feature>
<accession>A0A699Z0C3</accession>
<keyword evidence="4" id="KW-1185">Reference proteome</keyword>
<feature type="compositionally biased region" description="Polar residues" evidence="2">
    <location>
        <begin position="120"/>
        <end position="129"/>
    </location>
</feature>
<evidence type="ECO:0000313" key="4">
    <source>
        <dbReference type="Proteomes" id="UP000485058"/>
    </source>
</evidence>
<reference evidence="3 4" key="1">
    <citation type="submission" date="2020-02" db="EMBL/GenBank/DDBJ databases">
        <title>Draft genome sequence of Haematococcus lacustris strain NIES-144.</title>
        <authorList>
            <person name="Morimoto D."/>
            <person name="Nakagawa S."/>
            <person name="Yoshida T."/>
            <person name="Sawayama S."/>
        </authorList>
    </citation>
    <scope>NUCLEOTIDE SEQUENCE [LARGE SCALE GENOMIC DNA]</scope>
    <source>
        <strain evidence="3 4">NIES-144</strain>
    </source>
</reference>
<evidence type="ECO:0000256" key="2">
    <source>
        <dbReference type="SAM" id="MobiDB-lite"/>
    </source>
</evidence>
<name>A0A699Z0C3_HAELA</name>
<sequence length="140" mass="15109">MKEEHPENLLSLTESLVPRQHDLAAMGLVIVNTMVARLSAHVARQDAQLAALRAELQQLQKNAALRAELQQLEENTAAKVVALEKKMQEQQEEKAEATLAVTMLAIQAQGEILAAQGSLNPPTLSTCRTLPQPHPGPGPA</sequence>
<evidence type="ECO:0000256" key="1">
    <source>
        <dbReference type="SAM" id="Coils"/>
    </source>
</evidence>
<feature type="coiled-coil region" evidence="1">
    <location>
        <begin position="35"/>
        <end position="100"/>
    </location>
</feature>
<protein>
    <submittedName>
        <fullName evidence="3">Uncharacterized protein</fullName>
    </submittedName>
</protein>